<dbReference type="EMBL" id="BRVO01000002">
    <property type="protein sequence ID" value="GLB50023.1"/>
    <property type="molecule type" value="Genomic_DNA"/>
</dbReference>
<dbReference type="NCBIfam" id="TIGR04183">
    <property type="entry name" value="Por_Secre_tail"/>
    <property type="match status" value="1"/>
</dbReference>
<feature type="domain" description="Secretion system C-terminal sorting" evidence="3">
    <location>
        <begin position="469"/>
        <end position="534"/>
    </location>
</feature>
<evidence type="ECO:0000313" key="4">
    <source>
        <dbReference type="EMBL" id="GLB50023.1"/>
    </source>
</evidence>
<gene>
    <name evidence="4" type="ORF">Y10_23910</name>
</gene>
<comment type="caution">
    <text evidence="4">The sequence shown here is derived from an EMBL/GenBank/DDBJ whole genome shotgun (WGS) entry which is preliminary data.</text>
</comment>
<dbReference type="Pfam" id="PF18962">
    <property type="entry name" value="Por_Secre_tail"/>
    <property type="match status" value="1"/>
</dbReference>
<reference evidence="4" key="1">
    <citation type="submission" date="2022-07" db="EMBL/GenBank/DDBJ databases">
        <title>Taxonomy of Novel Oxalotrophic and Methylotrophic Bacteria.</title>
        <authorList>
            <person name="Sahin N."/>
            <person name="Tani A."/>
        </authorList>
    </citation>
    <scope>NUCLEOTIDE SEQUENCE</scope>
    <source>
        <strain evidence="4">Y10</strain>
    </source>
</reference>
<keyword evidence="5" id="KW-1185">Reference proteome</keyword>
<proteinExistence type="predicted"/>
<dbReference type="RefSeq" id="WP_281765639.1">
    <property type="nucleotide sequence ID" value="NZ_BRVO01000002.1"/>
</dbReference>
<feature type="signal peptide" evidence="2">
    <location>
        <begin position="1"/>
        <end position="20"/>
    </location>
</feature>
<accession>A0ABQ5MKT7</accession>
<evidence type="ECO:0000256" key="2">
    <source>
        <dbReference type="SAM" id="SignalP"/>
    </source>
</evidence>
<name>A0ABQ5MKT7_9FLAO</name>
<feature type="chain" id="PRO_5045554337" description="Secretion system C-terminal sorting domain-containing protein" evidence="2">
    <location>
        <begin position="21"/>
        <end position="536"/>
    </location>
</feature>
<evidence type="ECO:0000313" key="5">
    <source>
        <dbReference type="Proteomes" id="UP001143543"/>
    </source>
</evidence>
<dbReference type="Proteomes" id="UP001143543">
    <property type="component" value="Unassembled WGS sequence"/>
</dbReference>
<protein>
    <recommendedName>
        <fullName evidence="3">Secretion system C-terminal sorting domain-containing protein</fullName>
    </recommendedName>
</protein>
<keyword evidence="1 2" id="KW-0732">Signal</keyword>
<dbReference type="InterPro" id="IPR026444">
    <property type="entry name" value="Secre_tail"/>
</dbReference>
<organism evidence="4 5">
    <name type="scientific">Neptunitalea lumnitzerae</name>
    <dbReference type="NCBI Taxonomy" id="2965509"/>
    <lineage>
        <taxon>Bacteria</taxon>
        <taxon>Pseudomonadati</taxon>
        <taxon>Bacteroidota</taxon>
        <taxon>Flavobacteriia</taxon>
        <taxon>Flavobacteriales</taxon>
        <taxon>Flavobacteriaceae</taxon>
        <taxon>Neptunitalea</taxon>
    </lineage>
</organism>
<sequence>MKKITTLLLFCILNTTYSQWTTNINSNTLVADTPVLDSQTIGTDTGLTYTIYTTGSELRVQLLDASGNTQFGANGIAVNTSAQMGSYTLTRDQAVDNTGNLFIGFTATSTYNGYINKITSTGTQLFGSNGINLGTAFDIKLLPLANGNLVVSWLDASYTSFINMYDTTGNAVWSAPISITPPGTNNYSSIGELVELSDGSFITFIHGRTTSNSINSNLWAQRYTATGTAAWNSPIQISNKYTSYNTRYEAFSIGDVAYIAYSAATNYRYDSFLQRINEDGTLPWGINGSDFRTDASVNYEMTTSIAHEDNSQYIYAIAQITDSYQSTYGEYIQKFDKDTGARLFTDNAKQIFPLDANFYIHHGKLQVVNDHPFFLLSKGYYDSASTINLAVTLLNNNGDFVWSNETEDIATSSTFKSDVYFTKNINNQSVATWFETRPSVGEIRQYAQNYVIDNTSLKTTAFEENNIHVFPNPTAEYIHVDTPYQLYSAELYDMKGRLILENNSTHINLQTVESGIYILKCRFENGHTFEQKIIKS</sequence>
<evidence type="ECO:0000259" key="3">
    <source>
        <dbReference type="Pfam" id="PF18962"/>
    </source>
</evidence>
<evidence type="ECO:0000256" key="1">
    <source>
        <dbReference type="ARBA" id="ARBA00022729"/>
    </source>
</evidence>